<dbReference type="STRING" id="1296120.A0A1B9GMC8"/>
<feature type="domain" description="Complex 1 LYR protein" evidence="1">
    <location>
        <begin position="5"/>
        <end position="56"/>
    </location>
</feature>
<gene>
    <name evidence="2" type="ORF">I316_06101</name>
</gene>
<protein>
    <recommendedName>
        <fullName evidence="1">Complex 1 LYR protein domain-containing protein</fullName>
    </recommendedName>
</protein>
<dbReference type="InterPro" id="IPR045293">
    <property type="entry name" value="Complex1_LYR_LYRM2"/>
</dbReference>
<dbReference type="Pfam" id="PF05347">
    <property type="entry name" value="Complex1_LYR"/>
    <property type="match status" value="1"/>
</dbReference>
<organism evidence="2 3">
    <name type="scientific">Kwoniella heveanensis BCC8398</name>
    <dbReference type="NCBI Taxonomy" id="1296120"/>
    <lineage>
        <taxon>Eukaryota</taxon>
        <taxon>Fungi</taxon>
        <taxon>Dikarya</taxon>
        <taxon>Basidiomycota</taxon>
        <taxon>Agaricomycotina</taxon>
        <taxon>Tremellomycetes</taxon>
        <taxon>Tremellales</taxon>
        <taxon>Cryptococcaceae</taxon>
        <taxon>Kwoniella</taxon>
    </lineage>
</organism>
<dbReference type="InterPro" id="IPR008011">
    <property type="entry name" value="Complex1_LYR_dom"/>
</dbReference>
<evidence type="ECO:0000259" key="1">
    <source>
        <dbReference type="Pfam" id="PF05347"/>
    </source>
</evidence>
<proteinExistence type="predicted"/>
<dbReference type="CDD" id="cd20262">
    <property type="entry name" value="Complex1_LYR_LYRM2"/>
    <property type="match status" value="1"/>
</dbReference>
<dbReference type="Proteomes" id="UP000092666">
    <property type="component" value="Unassembled WGS sequence"/>
</dbReference>
<dbReference type="EMBL" id="KI669510">
    <property type="protein sequence ID" value="OCF32187.1"/>
    <property type="molecule type" value="Genomic_DNA"/>
</dbReference>
<dbReference type="OrthoDB" id="74240at2759"/>
<reference evidence="3" key="2">
    <citation type="submission" date="2013-12" db="EMBL/GenBank/DDBJ databases">
        <title>Evolution of pathogenesis and genome organization in the Tremellales.</title>
        <authorList>
            <person name="Cuomo C."/>
            <person name="Litvintseva A."/>
            <person name="Heitman J."/>
            <person name="Chen Y."/>
            <person name="Sun S."/>
            <person name="Springer D."/>
            <person name="Dromer F."/>
            <person name="Young S."/>
            <person name="Zeng Q."/>
            <person name="Chapman S."/>
            <person name="Gujja S."/>
            <person name="Saif S."/>
            <person name="Birren B."/>
        </authorList>
    </citation>
    <scope>NUCLEOTIDE SEQUENCE [LARGE SCALE GENOMIC DNA]</scope>
    <source>
        <strain evidence="3">BCC8398</strain>
    </source>
</reference>
<name>A0A1B9GMC8_9TREE</name>
<keyword evidence="3" id="KW-1185">Reference proteome</keyword>
<evidence type="ECO:0000313" key="2">
    <source>
        <dbReference type="EMBL" id="OCF32187.1"/>
    </source>
</evidence>
<sequence>MIQSYRKAVRATRPLPDSKTRRETLDFLRADFERLKNEHDLTKLRSNLSHFNKLLKQMTPSLNLTGLTVDQGGGGAKLVGQAKRHPF</sequence>
<evidence type="ECO:0000313" key="3">
    <source>
        <dbReference type="Proteomes" id="UP000092666"/>
    </source>
</evidence>
<reference evidence="2 3" key="1">
    <citation type="submission" date="2013-07" db="EMBL/GenBank/DDBJ databases">
        <title>The Genome Sequence of Cryptococcus heveanensis BCC8398.</title>
        <authorList>
            <consortium name="The Broad Institute Genome Sequencing Platform"/>
            <person name="Cuomo C."/>
            <person name="Litvintseva A."/>
            <person name="Chen Y."/>
            <person name="Heitman J."/>
            <person name="Sun S."/>
            <person name="Springer D."/>
            <person name="Dromer F."/>
            <person name="Young S.K."/>
            <person name="Zeng Q."/>
            <person name="Gargeya S."/>
            <person name="Fitzgerald M."/>
            <person name="Abouelleil A."/>
            <person name="Alvarado L."/>
            <person name="Berlin A.M."/>
            <person name="Chapman S.B."/>
            <person name="Dewar J."/>
            <person name="Goldberg J."/>
            <person name="Griggs A."/>
            <person name="Gujja S."/>
            <person name="Hansen M."/>
            <person name="Howarth C."/>
            <person name="Imamovic A."/>
            <person name="Larimer J."/>
            <person name="McCowan C."/>
            <person name="Murphy C."/>
            <person name="Pearson M."/>
            <person name="Priest M."/>
            <person name="Roberts A."/>
            <person name="Saif S."/>
            <person name="Shea T."/>
            <person name="Sykes S."/>
            <person name="Wortman J."/>
            <person name="Nusbaum C."/>
            <person name="Birren B."/>
        </authorList>
    </citation>
    <scope>NUCLEOTIDE SEQUENCE [LARGE SCALE GENOMIC DNA]</scope>
    <source>
        <strain evidence="2 3">BCC8398</strain>
    </source>
</reference>
<accession>A0A1B9GMC8</accession>
<dbReference type="AlphaFoldDB" id="A0A1B9GMC8"/>